<reference evidence="1 2" key="1">
    <citation type="submission" date="2017-05" db="EMBL/GenBank/DDBJ databases">
        <title>Genome of Polynucleobacter sp. MWH-Feld-100.</title>
        <authorList>
            <person name="Hahn M.W."/>
        </authorList>
    </citation>
    <scope>NUCLEOTIDE SEQUENCE [LARGE SCALE GENOMIC DNA]</scope>
    <source>
        <strain evidence="1 2">MWH-Feld-100</strain>
    </source>
</reference>
<dbReference type="EMBL" id="NGUP01000001">
    <property type="protein sequence ID" value="OWS70853.1"/>
    <property type="molecule type" value="Genomic_DNA"/>
</dbReference>
<name>A0A254PWD3_9BURK</name>
<dbReference type="RefSeq" id="WP_088524561.1">
    <property type="nucleotide sequence ID" value="NZ_NGUP01000001.1"/>
</dbReference>
<dbReference type="AlphaFoldDB" id="A0A254PWD3"/>
<dbReference type="OrthoDB" id="9129156at2"/>
<proteinExistence type="predicted"/>
<protein>
    <submittedName>
        <fullName evidence="1">Uncharacterized protein</fullName>
    </submittedName>
</protein>
<accession>A0A254PWD3</accession>
<sequence>MSAWEINDVYRSTLISSNSSTGGKIYQGPPINTMDAANTFEMFSLRAEKSVQGVKSYELLVHLTYFAPWRYYESANLLNKPASTFKVLSREAGVCEPQGCVFKELMAIQLTDTFLREQMNKGFQVRISSKTGVSSDLFVPAQYLQGYLKAVDGPKN</sequence>
<keyword evidence="2" id="KW-1185">Reference proteome</keyword>
<organism evidence="1 2">
    <name type="scientific">Polynucleobacter campilacus</name>
    <dbReference type="NCBI Taxonomy" id="1743163"/>
    <lineage>
        <taxon>Bacteria</taxon>
        <taxon>Pseudomonadati</taxon>
        <taxon>Pseudomonadota</taxon>
        <taxon>Betaproteobacteria</taxon>
        <taxon>Burkholderiales</taxon>
        <taxon>Burkholderiaceae</taxon>
        <taxon>Polynucleobacter</taxon>
    </lineage>
</organism>
<gene>
    <name evidence="1" type="ORF">CBI31_00995</name>
</gene>
<dbReference type="Proteomes" id="UP000197528">
    <property type="component" value="Unassembled WGS sequence"/>
</dbReference>
<evidence type="ECO:0000313" key="1">
    <source>
        <dbReference type="EMBL" id="OWS70853.1"/>
    </source>
</evidence>
<comment type="caution">
    <text evidence="1">The sequence shown here is derived from an EMBL/GenBank/DDBJ whole genome shotgun (WGS) entry which is preliminary data.</text>
</comment>
<evidence type="ECO:0000313" key="2">
    <source>
        <dbReference type="Proteomes" id="UP000197528"/>
    </source>
</evidence>